<dbReference type="PROSITE" id="PS51186">
    <property type="entry name" value="GNAT"/>
    <property type="match status" value="1"/>
</dbReference>
<organism evidence="4 5">
    <name type="scientific">Hymenobacter saemangeumensis</name>
    <dbReference type="NCBI Taxonomy" id="1084522"/>
    <lineage>
        <taxon>Bacteria</taxon>
        <taxon>Pseudomonadati</taxon>
        <taxon>Bacteroidota</taxon>
        <taxon>Cytophagia</taxon>
        <taxon>Cytophagales</taxon>
        <taxon>Hymenobacteraceae</taxon>
        <taxon>Hymenobacter</taxon>
    </lineage>
</organism>
<name>A0ABP8IQT3_9BACT</name>
<evidence type="ECO:0000259" key="3">
    <source>
        <dbReference type="PROSITE" id="PS51186"/>
    </source>
</evidence>
<dbReference type="InterPro" id="IPR000182">
    <property type="entry name" value="GNAT_dom"/>
</dbReference>
<evidence type="ECO:0000313" key="4">
    <source>
        <dbReference type="EMBL" id="GAA4367390.1"/>
    </source>
</evidence>
<dbReference type="CDD" id="cd04301">
    <property type="entry name" value="NAT_SF"/>
    <property type="match status" value="1"/>
</dbReference>
<dbReference type="EMBL" id="BAABGZ010000077">
    <property type="protein sequence ID" value="GAA4367390.1"/>
    <property type="molecule type" value="Genomic_DNA"/>
</dbReference>
<sequence length="172" mass="18785">MALAGLYTGRKGSRPAHVLAHLCGMLIKSPTSPAEWAAYYDLRYRVLRQPWQQPRGSERSDDDAAPQTVHALALGPDGRAVAVGRLHPSSASEGQVRYMAVAAESQGQGLGGQVLSYLEGRARELGLGSISLHAREAAVPFYQQHGYEMIAPSHLLFVQIQHYLMRKQLPSV</sequence>
<keyword evidence="2" id="KW-0012">Acyltransferase</keyword>
<dbReference type="Gene3D" id="3.40.630.30">
    <property type="match status" value="1"/>
</dbReference>
<dbReference type="Proteomes" id="UP001501153">
    <property type="component" value="Unassembled WGS sequence"/>
</dbReference>
<proteinExistence type="predicted"/>
<keyword evidence="5" id="KW-1185">Reference proteome</keyword>
<protein>
    <recommendedName>
        <fullName evidence="3">N-acetyltransferase domain-containing protein</fullName>
    </recommendedName>
</protein>
<evidence type="ECO:0000256" key="1">
    <source>
        <dbReference type="ARBA" id="ARBA00022679"/>
    </source>
</evidence>
<feature type="domain" description="N-acetyltransferase" evidence="3">
    <location>
        <begin position="25"/>
        <end position="170"/>
    </location>
</feature>
<dbReference type="InterPro" id="IPR050832">
    <property type="entry name" value="Bact_Acetyltransf"/>
</dbReference>
<evidence type="ECO:0000313" key="5">
    <source>
        <dbReference type="Proteomes" id="UP001501153"/>
    </source>
</evidence>
<accession>A0ABP8IQT3</accession>
<dbReference type="Pfam" id="PF00583">
    <property type="entry name" value="Acetyltransf_1"/>
    <property type="match status" value="1"/>
</dbReference>
<dbReference type="PANTHER" id="PTHR43877">
    <property type="entry name" value="AMINOALKYLPHOSPHONATE N-ACETYLTRANSFERASE-RELATED-RELATED"/>
    <property type="match status" value="1"/>
</dbReference>
<reference evidence="5" key="1">
    <citation type="journal article" date="2019" name="Int. J. Syst. Evol. Microbiol.">
        <title>The Global Catalogue of Microorganisms (GCM) 10K type strain sequencing project: providing services to taxonomists for standard genome sequencing and annotation.</title>
        <authorList>
            <consortium name="The Broad Institute Genomics Platform"/>
            <consortium name="The Broad Institute Genome Sequencing Center for Infectious Disease"/>
            <person name="Wu L."/>
            <person name="Ma J."/>
        </authorList>
    </citation>
    <scope>NUCLEOTIDE SEQUENCE [LARGE SCALE GENOMIC DNA]</scope>
    <source>
        <strain evidence="5">JCM 17923</strain>
    </source>
</reference>
<dbReference type="SUPFAM" id="SSF55729">
    <property type="entry name" value="Acyl-CoA N-acyltransferases (Nat)"/>
    <property type="match status" value="1"/>
</dbReference>
<keyword evidence="1" id="KW-0808">Transferase</keyword>
<dbReference type="InterPro" id="IPR016181">
    <property type="entry name" value="Acyl_CoA_acyltransferase"/>
</dbReference>
<evidence type="ECO:0000256" key="2">
    <source>
        <dbReference type="ARBA" id="ARBA00023315"/>
    </source>
</evidence>
<comment type="caution">
    <text evidence="4">The sequence shown here is derived from an EMBL/GenBank/DDBJ whole genome shotgun (WGS) entry which is preliminary data.</text>
</comment>
<gene>
    <name evidence="4" type="ORF">GCM10023185_39240</name>
</gene>